<gene>
    <name evidence="1" type="ORF">NC653_009704</name>
    <name evidence="2" type="ORF">NC653_009745</name>
    <name evidence="3" type="ORF">NC653_009992</name>
</gene>
<comment type="caution">
    <text evidence="3">The sequence shown here is derived from an EMBL/GenBank/DDBJ whole genome shotgun (WGS) entry which is preliminary data.</text>
</comment>
<dbReference type="EMBL" id="JAQIZT010000003">
    <property type="protein sequence ID" value="KAJ7004963.1"/>
    <property type="molecule type" value="Genomic_DNA"/>
</dbReference>
<sequence>MSPLVFDLQTCHGQDIIPAGVKSWSGLDSWLEFSKLRLCVPLPNSGTEKSCVRPDMKRPALCVGPRHERRNEINF</sequence>
<evidence type="ECO:0000313" key="1">
    <source>
        <dbReference type="EMBL" id="KAJ7004963.1"/>
    </source>
</evidence>
<proteinExistence type="predicted"/>
<evidence type="ECO:0000313" key="4">
    <source>
        <dbReference type="Proteomes" id="UP001164929"/>
    </source>
</evidence>
<name>A0AAD6RAW8_9ROSI</name>
<evidence type="ECO:0000313" key="2">
    <source>
        <dbReference type="EMBL" id="KAJ7005022.1"/>
    </source>
</evidence>
<accession>A0AAD6RAW8</accession>
<dbReference type="EMBL" id="JAQIZT010000003">
    <property type="protein sequence ID" value="KAJ7005022.1"/>
    <property type="molecule type" value="Genomic_DNA"/>
</dbReference>
<organism evidence="3 4">
    <name type="scientific">Populus alba x Populus x berolinensis</name>
    <dbReference type="NCBI Taxonomy" id="444605"/>
    <lineage>
        <taxon>Eukaryota</taxon>
        <taxon>Viridiplantae</taxon>
        <taxon>Streptophyta</taxon>
        <taxon>Embryophyta</taxon>
        <taxon>Tracheophyta</taxon>
        <taxon>Spermatophyta</taxon>
        <taxon>Magnoliopsida</taxon>
        <taxon>eudicotyledons</taxon>
        <taxon>Gunneridae</taxon>
        <taxon>Pentapetalae</taxon>
        <taxon>rosids</taxon>
        <taxon>fabids</taxon>
        <taxon>Malpighiales</taxon>
        <taxon>Salicaceae</taxon>
        <taxon>Saliceae</taxon>
        <taxon>Populus</taxon>
    </lineage>
</organism>
<evidence type="ECO:0000313" key="3">
    <source>
        <dbReference type="EMBL" id="KAJ7005357.1"/>
    </source>
</evidence>
<reference evidence="3" key="1">
    <citation type="journal article" date="2023" name="Mol. Ecol. Resour.">
        <title>Chromosome-level genome assembly of a triploid poplar Populus alba 'Berolinensis'.</title>
        <authorList>
            <person name="Chen S."/>
            <person name="Yu Y."/>
            <person name="Wang X."/>
            <person name="Wang S."/>
            <person name="Zhang T."/>
            <person name="Zhou Y."/>
            <person name="He R."/>
            <person name="Meng N."/>
            <person name="Wang Y."/>
            <person name="Liu W."/>
            <person name="Liu Z."/>
            <person name="Liu J."/>
            <person name="Guo Q."/>
            <person name="Huang H."/>
            <person name="Sederoff R.R."/>
            <person name="Wang G."/>
            <person name="Qu G."/>
            <person name="Chen S."/>
        </authorList>
    </citation>
    <scope>NUCLEOTIDE SEQUENCE</scope>
    <source>
        <strain evidence="3">SC-2020</strain>
    </source>
</reference>
<keyword evidence="4" id="KW-1185">Reference proteome</keyword>
<dbReference type="AlphaFoldDB" id="A0AAD6RAW8"/>
<dbReference type="Proteomes" id="UP001164929">
    <property type="component" value="Chromosome 3"/>
</dbReference>
<protein>
    <submittedName>
        <fullName evidence="3">Uncharacterized protein</fullName>
    </submittedName>
</protein>
<dbReference type="EMBL" id="JAQIZT010000003">
    <property type="protein sequence ID" value="KAJ7005357.1"/>
    <property type="molecule type" value="Genomic_DNA"/>
</dbReference>